<organism evidence="2 3">
    <name type="scientific">Micromonospora siamensis</name>
    <dbReference type="NCBI Taxonomy" id="299152"/>
    <lineage>
        <taxon>Bacteria</taxon>
        <taxon>Bacillati</taxon>
        <taxon>Actinomycetota</taxon>
        <taxon>Actinomycetes</taxon>
        <taxon>Micromonosporales</taxon>
        <taxon>Micromonosporaceae</taxon>
        <taxon>Micromonospora</taxon>
    </lineage>
</organism>
<sequence length="63" mass="6970">MLEFIHRVMAWQQTRDRGASAVEYALILAVVVGVMVGLYFTIGGSIQGRLAEACRQITRQANC</sequence>
<dbReference type="EMBL" id="LT607751">
    <property type="protein sequence ID" value="SCG36958.1"/>
    <property type="molecule type" value="Genomic_DNA"/>
</dbReference>
<proteinExistence type="predicted"/>
<reference evidence="2 3" key="1">
    <citation type="submission" date="2016-06" db="EMBL/GenBank/DDBJ databases">
        <authorList>
            <person name="Kjaerup R.B."/>
            <person name="Dalgaard T.S."/>
            <person name="Juul-Madsen H.R."/>
        </authorList>
    </citation>
    <scope>NUCLEOTIDE SEQUENCE [LARGE SCALE GENOMIC DNA]</scope>
    <source>
        <strain evidence="2 3">DSM 45097</strain>
    </source>
</reference>
<evidence type="ECO:0000313" key="3">
    <source>
        <dbReference type="Proteomes" id="UP000198210"/>
    </source>
</evidence>
<name>A0A1C5GT48_9ACTN</name>
<keyword evidence="1" id="KW-0812">Transmembrane</keyword>
<evidence type="ECO:0000313" key="2">
    <source>
        <dbReference type="EMBL" id="SCG36958.1"/>
    </source>
</evidence>
<evidence type="ECO:0000256" key="1">
    <source>
        <dbReference type="SAM" id="Phobius"/>
    </source>
</evidence>
<keyword evidence="3" id="KW-1185">Reference proteome</keyword>
<dbReference type="AlphaFoldDB" id="A0A1C5GT48"/>
<keyword evidence="1" id="KW-0472">Membrane</keyword>
<accession>A0A1C5GT48</accession>
<dbReference type="Proteomes" id="UP000198210">
    <property type="component" value="Chromosome I"/>
</dbReference>
<feature type="transmembrane region" description="Helical" evidence="1">
    <location>
        <begin position="21"/>
        <end position="42"/>
    </location>
</feature>
<evidence type="ECO:0008006" key="4">
    <source>
        <dbReference type="Google" id="ProtNLM"/>
    </source>
</evidence>
<gene>
    <name evidence="2" type="ORF">GA0074704_0457</name>
</gene>
<keyword evidence="1" id="KW-1133">Transmembrane helix</keyword>
<protein>
    <recommendedName>
        <fullName evidence="4">Pilus assembly protein Flp/PilA</fullName>
    </recommendedName>
</protein>